<protein>
    <submittedName>
        <fullName evidence="2">Uncharacterized protein</fullName>
    </submittedName>
</protein>
<feature type="compositionally biased region" description="Basic and acidic residues" evidence="1">
    <location>
        <begin position="78"/>
        <end position="97"/>
    </location>
</feature>
<name>A0A834J9Q2_VESGE</name>
<gene>
    <name evidence="2" type="ORF">HZH68_015021</name>
</gene>
<dbReference type="Proteomes" id="UP000617340">
    <property type="component" value="Unassembled WGS sequence"/>
</dbReference>
<feature type="region of interest" description="Disordered" evidence="1">
    <location>
        <begin position="66"/>
        <end position="97"/>
    </location>
</feature>
<dbReference type="EMBL" id="JACSDZ010000019">
    <property type="protein sequence ID" value="KAF7383172.1"/>
    <property type="molecule type" value="Genomic_DNA"/>
</dbReference>
<sequence length="118" mass="13527">MFPSVQALKRYNDSKKQLPAIKHLELETMLNLEIIKAERIEYLYGFLHLLTEIVLSTFKRKVRSKISKPKPRNYASRPTKEDGAGYRRRLGGSDKKANVNADINDLEFYGGFGYGNTS</sequence>
<comment type="caution">
    <text evidence="2">The sequence shown here is derived from an EMBL/GenBank/DDBJ whole genome shotgun (WGS) entry which is preliminary data.</text>
</comment>
<dbReference type="AlphaFoldDB" id="A0A834J9Q2"/>
<evidence type="ECO:0000313" key="3">
    <source>
        <dbReference type="Proteomes" id="UP000617340"/>
    </source>
</evidence>
<reference evidence="2" key="1">
    <citation type="journal article" date="2020" name="G3 (Bethesda)">
        <title>High-Quality Assemblies for Three Invasive Social Wasps from the &lt;i&gt;Vespula&lt;/i&gt; Genus.</title>
        <authorList>
            <person name="Harrop T.W.R."/>
            <person name="Guhlin J."/>
            <person name="McLaughlin G.M."/>
            <person name="Permina E."/>
            <person name="Stockwell P."/>
            <person name="Gilligan J."/>
            <person name="Le Lec M.F."/>
            <person name="Gruber M.A.M."/>
            <person name="Quinn O."/>
            <person name="Lovegrove M."/>
            <person name="Duncan E.J."/>
            <person name="Remnant E.J."/>
            <person name="Van Eeckhoven J."/>
            <person name="Graham B."/>
            <person name="Knapp R.A."/>
            <person name="Langford K.W."/>
            <person name="Kronenberg Z."/>
            <person name="Press M.O."/>
            <person name="Eacker S.M."/>
            <person name="Wilson-Rankin E.E."/>
            <person name="Purcell J."/>
            <person name="Lester P.J."/>
            <person name="Dearden P.K."/>
        </authorList>
    </citation>
    <scope>NUCLEOTIDE SEQUENCE</scope>
    <source>
        <strain evidence="2">Linc-1</strain>
    </source>
</reference>
<keyword evidence="3" id="KW-1185">Reference proteome</keyword>
<evidence type="ECO:0000313" key="2">
    <source>
        <dbReference type="EMBL" id="KAF7383172.1"/>
    </source>
</evidence>
<evidence type="ECO:0000256" key="1">
    <source>
        <dbReference type="SAM" id="MobiDB-lite"/>
    </source>
</evidence>
<accession>A0A834J9Q2</accession>
<organism evidence="2 3">
    <name type="scientific">Vespula germanica</name>
    <name type="common">German yellow jacket</name>
    <name type="synonym">Paravespula germanica</name>
    <dbReference type="NCBI Taxonomy" id="30212"/>
    <lineage>
        <taxon>Eukaryota</taxon>
        <taxon>Metazoa</taxon>
        <taxon>Ecdysozoa</taxon>
        <taxon>Arthropoda</taxon>
        <taxon>Hexapoda</taxon>
        <taxon>Insecta</taxon>
        <taxon>Pterygota</taxon>
        <taxon>Neoptera</taxon>
        <taxon>Endopterygota</taxon>
        <taxon>Hymenoptera</taxon>
        <taxon>Apocrita</taxon>
        <taxon>Aculeata</taxon>
        <taxon>Vespoidea</taxon>
        <taxon>Vespidae</taxon>
        <taxon>Vespinae</taxon>
        <taxon>Vespula</taxon>
    </lineage>
</organism>
<proteinExistence type="predicted"/>